<dbReference type="CDD" id="cd00882">
    <property type="entry name" value="Ras_like_GTPase"/>
    <property type="match status" value="1"/>
</dbReference>
<proteinExistence type="predicted"/>
<dbReference type="InterPro" id="IPR006073">
    <property type="entry name" value="GTP-bd"/>
</dbReference>
<evidence type="ECO:0000259" key="1">
    <source>
        <dbReference type="Pfam" id="PF01926"/>
    </source>
</evidence>
<dbReference type="EMBL" id="JARJCW010000094">
    <property type="protein sequence ID" value="KAJ7194960.1"/>
    <property type="molecule type" value="Genomic_DNA"/>
</dbReference>
<gene>
    <name evidence="2" type="ORF">GGX14DRAFT_545962</name>
</gene>
<dbReference type="Gene3D" id="3.40.50.300">
    <property type="entry name" value="P-loop containing nucleotide triphosphate hydrolases"/>
    <property type="match status" value="1"/>
</dbReference>
<dbReference type="SUPFAM" id="SSF52540">
    <property type="entry name" value="P-loop containing nucleoside triphosphate hydrolases"/>
    <property type="match status" value="1"/>
</dbReference>
<dbReference type="Proteomes" id="UP001219525">
    <property type="component" value="Unassembled WGS sequence"/>
</dbReference>
<evidence type="ECO:0000313" key="3">
    <source>
        <dbReference type="Proteomes" id="UP001219525"/>
    </source>
</evidence>
<dbReference type="InterPro" id="IPR027417">
    <property type="entry name" value="P-loop_NTPase"/>
</dbReference>
<dbReference type="GO" id="GO:0005525">
    <property type="term" value="F:GTP binding"/>
    <property type="evidence" value="ECO:0007669"/>
    <property type="project" value="InterPro"/>
</dbReference>
<dbReference type="Pfam" id="PF01926">
    <property type="entry name" value="MMR_HSR1"/>
    <property type="match status" value="1"/>
</dbReference>
<evidence type="ECO:0000313" key="2">
    <source>
        <dbReference type="EMBL" id="KAJ7194960.1"/>
    </source>
</evidence>
<protein>
    <recommendedName>
        <fullName evidence="1">G domain-containing protein</fullName>
    </recommendedName>
</protein>
<dbReference type="AlphaFoldDB" id="A0AAD6Y3N4"/>
<keyword evidence="3" id="KW-1185">Reference proteome</keyword>
<organism evidence="2 3">
    <name type="scientific">Mycena pura</name>
    <dbReference type="NCBI Taxonomy" id="153505"/>
    <lineage>
        <taxon>Eukaryota</taxon>
        <taxon>Fungi</taxon>
        <taxon>Dikarya</taxon>
        <taxon>Basidiomycota</taxon>
        <taxon>Agaricomycotina</taxon>
        <taxon>Agaricomycetes</taxon>
        <taxon>Agaricomycetidae</taxon>
        <taxon>Agaricales</taxon>
        <taxon>Marasmiineae</taxon>
        <taxon>Mycenaceae</taxon>
        <taxon>Mycena</taxon>
    </lineage>
</organism>
<feature type="domain" description="G" evidence="1">
    <location>
        <begin position="19"/>
        <end position="143"/>
    </location>
</feature>
<reference evidence="2" key="1">
    <citation type="submission" date="2023-03" db="EMBL/GenBank/DDBJ databases">
        <title>Massive genome expansion in bonnet fungi (Mycena s.s.) driven by repeated elements and novel gene families across ecological guilds.</title>
        <authorList>
            <consortium name="Lawrence Berkeley National Laboratory"/>
            <person name="Harder C.B."/>
            <person name="Miyauchi S."/>
            <person name="Viragh M."/>
            <person name="Kuo A."/>
            <person name="Thoen E."/>
            <person name="Andreopoulos B."/>
            <person name="Lu D."/>
            <person name="Skrede I."/>
            <person name="Drula E."/>
            <person name="Henrissat B."/>
            <person name="Morin E."/>
            <person name="Kohler A."/>
            <person name="Barry K."/>
            <person name="LaButti K."/>
            <person name="Morin E."/>
            <person name="Salamov A."/>
            <person name="Lipzen A."/>
            <person name="Mereny Z."/>
            <person name="Hegedus B."/>
            <person name="Baldrian P."/>
            <person name="Stursova M."/>
            <person name="Weitz H."/>
            <person name="Taylor A."/>
            <person name="Grigoriev I.V."/>
            <person name="Nagy L.G."/>
            <person name="Martin F."/>
            <person name="Kauserud H."/>
        </authorList>
    </citation>
    <scope>NUCLEOTIDE SEQUENCE</scope>
    <source>
        <strain evidence="2">9144</strain>
    </source>
</reference>
<comment type="caution">
    <text evidence="2">The sequence shown here is derived from an EMBL/GenBank/DDBJ whole genome shotgun (WGS) entry which is preliminary data.</text>
</comment>
<name>A0AAD6Y3N4_9AGAR</name>
<accession>A0AAD6Y3N4</accession>
<sequence length="565" mass="63178">MTSPPLVSREIVEEYHRFRILVVGKAGVGKSSLIHYAFGVTTTISDERRGECNIDDELVSEQNHLFVLHDSMGFEPGQEKNLEEAKQFLHDRSGSQVSIHKRVHAIWLCIQTPHAGGRVFETGDEIFLKLAASKNIPIVVVFTQFDKLFNKYLLAPNAAPNGNFSDSKFRARCFKSAEAELEKNCVKPLKKVSPKVPHARTSGLGRKDPSQDDMAAVANVIALTRDLLEKDGSLVWVMSAMAQRASADTKIKASIDVVLHSLTTRVGYWSGLAAGAKFLGWNLETCIDTLHSEIIATWNFLDDDNLLKSLEFVEEIKKLVQFVVPGESPSETTSWFGQNLDKVYKLVGITATVAAAAAGPIAPIAVPTIAGVGLSVLFVAYLSKAYQSTPETLRCLMAYIVDLTLIMEELFHIALACRPVRKLTTEDIGLAVKNYVESHAEKVHSEIRSYTKASKLSNILRSRKAEDEVKSLIAKYRRGDQNSADHRLRLDFRYDLQLPRSHAEAHVTLQQLIFHWDHVVPMARFVYKVSKCWRWFGHVLPTEFLEDEPPFDGEYPDDSDAEANN</sequence>